<keyword evidence="2" id="KW-0645">Protease</keyword>
<accession>A0ABY5Q7T9</accession>
<gene>
    <name evidence="6" type="ORF">NRK68_34050</name>
</gene>
<dbReference type="InterPro" id="IPR038765">
    <property type="entry name" value="Papain-like_cys_pep_sf"/>
</dbReference>
<keyword evidence="7" id="KW-1185">Reference proteome</keyword>
<organism evidence="6 7">
    <name type="scientific">Streptomyces yangpuensis</name>
    <dbReference type="NCBI Taxonomy" id="1648182"/>
    <lineage>
        <taxon>Bacteria</taxon>
        <taxon>Bacillati</taxon>
        <taxon>Actinomycetota</taxon>
        <taxon>Actinomycetes</taxon>
        <taxon>Kitasatosporales</taxon>
        <taxon>Streptomycetaceae</taxon>
        <taxon>Streptomyces</taxon>
    </lineage>
</organism>
<keyword evidence="3" id="KW-0378">Hydrolase</keyword>
<proteinExistence type="inferred from homology"/>
<keyword evidence="4" id="KW-0788">Thiol protease</keyword>
<dbReference type="Pfam" id="PF00877">
    <property type="entry name" value="NLPC_P60"/>
    <property type="match status" value="1"/>
</dbReference>
<reference evidence="6" key="1">
    <citation type="submission" date="2022-08" db="EMBL/GenBank/DDBJ databases">
        <authorList>
            <person name="Tian L."/>
        </authorList>
    </citation>
    <scope>NUCLEOTIDE SEQUENCE</scope>
    <source>
        <strain evidence="6">CM253</strain>
        <plasmid evidence="6">unnamed1</plasmid>
    </source>
</reference>
<dbReference type="EMBL" id="CP102515">
    <property type="protein sequence ID" value="UUY52521.1"/>
    <property type="molecule type" value="Genomic_DNA"/>
</dbReference>
<evidence type="ECO:0000259" key="5">
    <source>
        <dbReference type="PROSITE" id="PS51935"/>
    </source>
</evidence>
<feature type="domain" description="NlpC/P60" evidence="5">
    <location>
        <begin position="1"/>
        <end position="134"/>
    </location>
</feature>
<dbReference type="PANTHER" id="PTHR47359">
    <property type="entry name" value="PEPTIDOGLYCAN DL-ENDOPEPTIDASE CWLO"/>
    <property type="match status" value="1"/>
</dbReference>
<evidence type="ECO:0000256" key="3">
    <source>
        <dbReference type="ARBA" id="ARBA00022801"/>
    </source>
</evidence>
<geneLocation type="plasmid" evidence="6 7">
    <name>unnamed1</name>
</geneLocation>
<sequence>MGTPYSWGGGTPSGPSTGFCDGTNGYLGGRCSASVTAGFDCSSLVQYAYWPSTHLPRVASAQYGATSDRPVSRDALQPGDLLFWSHGGSGSIYHVAIYAGDGNVLHAPRTGRVVEVQPITAAMPAGDYYGATRP</sequence>
<dbReference type="PROSITE" id="PS51935">
    <property type="entry name" value="NLPC_P60"/>
    <property type="match status" value="1"/>
</dbReference>
<dbReference type="Gene3D" id="3.90.1720.10">
    <property type="entry name" value="endopeptidase domain like (from Nostoc punctiforme)"/>
    <property type="match status" value="1"/>
</dbReference>
<dbReference type="InterPro" id="IPR000064">
    <property type="entry name" value="NLP_P60_dom"/>
</dbReference>
<evidence type="ECO:0000256" key="4">
    <source>
        <dbReference type="ARBA" id="ARBA00022807"/>
    </source>
</evidence>
<comment type="similarity">
    <text evidence="1">Belongs to the peptidase C40 family.</text>
</comment>
<dbReference type="Proteomes" id="UP001057738">
    <property type="component" value="Plasmid unnamed1"/>
</dbReference>
<evidence type="ECO:0000313" key="6">
    <source>
        <dbReference type="EMBL" id="UUY52521.1"/>
    </source>
</evidence>
<dbReference type="InterPro" id="IPR051794">
    <property type="entry name" value="PG_Endopeptidase_C40"/>
</dbReference>
<evidence type="ECO:0000256" key="2">
    <source>
        <dbReference type="ARBA" id="ARBA00022670"/>
    </source>
</evidence>
<dbReference type="SUPFAM" id="SSF54001">
    <property type="entry name" value="Cysteine proteinases"/>
    <property type="match status" value="1"/>
</dbReference>
<keyword evidence="6" id="KW-0614">Plasmid</keyword>
<protein>
    <submittedName>
        <fullName evidence="6">NlpC/P60 family protein</fullName>
    </submittedName>
</protein>
<evidence type="ECO:0000256" key="1">
    <source>
        <dbReference type="ARBA" id="ARBA00007074"/>
    </source>
</evidence>
<evidence type="ECO:0000313" key="7">
    <source>
        <dbReference type="Proteomes" id="UP001057738"/>
    </source>
</evidence>
<dbReference type="PANTHER" id="PTHR47359:SF3">
    <property type="entry name" value="NLP_P60 DOMAIN-CONTAINING PROTEIN-RELATED"/>
    <property type="match status" value="1"/>
</dbReference>
<name>A0ABY5Q7T9_9ACTN</name>